<evidence type="ECO:0000313" key="1">
    <source>
        <dbReference type="EMBL" id="ARO13424.1"/>
    </source>
</evidence>
<protein>
    <submittedName>
        <fullName evidence="1">Uncharacterized protein</fullName>
    </submittedName>
</protein>
<keyword evidence="2" id="KW-1185">Reference proteome</keyword>
<dbReference type="AlphaFoldDB" id="A0A1W6NW32"/>
<accession>A0A1W6NW32</accession>
<proteinExistence type="predicted"/>
<name>A0A1W6NW32_9RHOB</name>
<organism evidence="1 2">
    <name type="scientific">Ketogulonicigenium robustum</name>
    <dbReference type="NCBI Taxonomy" id="92947"/>
    <lineage>
        <taxon>Bacteria</taxon>
        <taxon>Pseudomonadati</taxon>
        <taxon>Pseudomonadota</taxon>
        <taxon>Alphaproteobacteria</taxon>
        <taxon>Rhodobacterales</taxon>
        <taxon>Roseobacteraceae</taxon>
        <taxon>Ketogulonicigenium</taxon>
    </lineage>
</organism>
<reference evidence="1 2" key="1">
    <citation type="submission" date="2017-02" db="EMBL/GenBank/DDBJ databases">
        <title>Ketogulonicigenium robustum SPU B003 Genome sequencing and assembly.</title>
        <authorList>
            <person name="Li Y."/>
            <person name="Liu L."/>
            <person name="Wang C."/>
            <person name="Zhang M."/>
            <person name="Zhang T."/>
            <person name="Zhang Y."/>
        </authorList>
    </citation>
    <scope>NUCLEOTIDE SEQUENCE [LARGE SCALE GENOMIC DNA]</scope>
    <source>
        <strain evidence="1 2">SPU_B003</strain>
    </source>
</reference>
<dbReference type="Proteomes" id="UP000242447">
    <property type="component" value="Chromosome"/>
</dbReference>
<dbReference type="KEGG" id="kro:BVG79_00064"/>
<evidence type="ECO:0000313" key="2">
    <source>
        <dbReference type="Proteomes" id="UP000242447"/>
    </source>
</evidence>
<dbReference type="EMBL" id="CP019937">
    <property type="protein sequence ID" value="ARO13424.1"/>
    <property type="molecule type" value="Genomic_DNA"/>
</dbReference>
<gene>
    <name evidence="1" type="ORF">BVG79_00064</name>
</gene>
<dbReference type="STRING" id="92947.BVG79_00064"/>
<sequence>MGYLLFHKTLRWWQRLCTHLVRRAAYGRVSADAPACASQPRARRAIALLPP</sequence>